<dbReference type="HOGENOM" id="CLU_3256578_0_0_6"/>
<evidence type="ECO:0000313" key="2">
    <source>
        <dbReference type="Proteomes" id="UP000026913"/>
    </source>
</evidence>
<dbReference type="Proteomes" id="UP000026913">
    <property type="component" value="Plasmid unnamed"/>
</dbReference>
<accession>A0A024EKH1</accession>
<name>A0A024EKH1_9PSED</name>
<dbReference type="AlphaFoldDB" id="A0A024EKH1"/>
<protein>
    <submittedName>
        <fullName evidence="1">Uncharacterized protein</fullName>
    </submittedName>
</protein>
<reference evidence="1 2" key="1">
    <citation type="journal article" date="2012" name="J. Bacteriol.">
        <title>Genome sequence of cold-adapted Pseudomonas mandelii strain JR-1.</title>
        <authorList>
            <person name="Jang S.H."/>
            <person name="Kim J."/>
            <person name="Kim J."/>
            <person name="Hong S."/>
            <person name="Lee C."/>
        </authorList>
    </citation>
    <scope>NUCLEOTIDE SEQUENCE [LARGE SCALE GENOMIC DNA]</scope>
    <source>
        <strain evidence="1 2">JR-1</strain>
        <plasmid evidence="2">Plasmid</plasmid>
    </source>
</reference>
<geneLocation type="plasmid" evidence="2"/>
<dbReference type="KEGG" id="pman:OU5_P0025"/>
<evidence type="ECO:0000313" key="1">
    <source>
        <dbReference type="EMBL" id="AHZ73277.1"/>
    </source>
</evidence>
<gene>
    <name evidence="1" type="ORF">OU5_P0025</name>
</gene>
<proteinExistence type="predicted"/>
<sequence length="42" mass="4854">MFMINSENPRLSVLRHVRGQGHFDSIMTLSCTNLALEVLHER</sequence>
<organism evidence="1 2">
    <name type="scientific">Pseudomonas mandelii JR-1</name>
    <dbReference type="NCBI Taxonomy" id="1147786"/>
    <lineage>
        <taxon>Bacteria</taxon>
        <taxon>Pseudomonadati</taxon>
        <taxon>Pseudomonadota</taxon>
        <taxon>Gammaproteobacteria</taxon>
        <taxon>Pseudomonadales</taxon>
        <taxon>Pseudomonadaceae</taxon>
        <taxon>Pseudomonas</taxon>
    </lineage>
</organism>
<dbReference type="EMBL" id="CP005961">
    <property type="protein sequence ID" value="AHZ73277.1"/>
    <property type="molecule type" value="Genomic_DNA"/>
</dbReference>
<keyword evidence="1" id="KW-0614">Plasmid</keyword>